<dbReference type="Gene3D" id="3.30.470.20">
    <property type="entry name" value="ATP-grasp fold, B domain"/>
    <property type="match status" value="1"/>
</dbReference>
<keyword evidence="5" id="KW-0479">Metal-binding</keyword>
<sequence>MFKKILIANRGEIACRVIRTAKRLGIATVAVYSDADRDAMHVRMADEAVHIGASPSSQSYIVIDKILDAIRKTGADAVHPGYGFLSENAAFAEALEKEGVVFIGPPVGAIKAMGDKITSKKIAAEADVSTVPGHMGLIEDAEEAVRIASAIGYPVMIKASAGGGGKGMRIAWNDIEAREGFQSSKNEAKSSFGDDRIFIEKFVTEPRHIEIQVLGDKHGNTLYLGERECSIQRRNQKVIEEAPSPFLDKKTRRAMGEQAVALAKAVGYHSAGTVEFIVDGERNFYFLEMNTRLQVEHPVTELITGLDLVEQMIRVAAGEKLSFGQEDVKLDGWAIESRLYAEDPFRNFLPSIGRLTRYRPPKEGRQDDGTVIRNDTGVFEGGEISMYYDPMIAKLCTWGPDRATAVEAMANALDEFEVEGIGHNLPFLSAVMQQQRFREGRLTTAYIAEEFAAGFQGVVPDEADARKLAAVAVTINQALQERASQISGTIGNHRRIVGHDWVASLGDRNFRVTAGASADGAFVCFADERSVIVATDWTPGRTLATFNIDNRPMAVKVDLVGTGIRLRWRGIDVIARVRSPRVAELARLMPKKLPPDTSKMLLCPMPGVVTLIAVKEGDTVEAGQAIAIVEAMKMENILRAEKRATVKRVAIAAGASLAVDELIMEFE</sequence>
<dbReference type="Gene3D" id="2.40.50.100">
    <property type="match status" value="1"/>
</dbReference>
<evidence type="ECO:0000313" key="18">
    <source>
        <dbReference type="EMBL" id="WEX90298.1"/>
    </source>
</evidence>
<keyword evidence="6 14" id="KW-0547">Nucleotide-binding</keyword>
<dbReference type="PANTHER" id="PTHR18866:SF33">
    <property type="entry name" value="METHYLCROTONOYL-COA CARBOXYLASE SUBUNIT ALPHA, MITOCHONDRIAL-RELATED"/>
    <property type="match status" value="1"/>
</dbReference>
<dbReference type="InterPro" id="IPR011053">
    <property type="entry name" value="Single_hybrid_motif"/>
</dbReference>
<evidence type="ECO:0000256" key="1">
    <source>
        <dbReference type="ARBA" id="ARBA00001953"/>
    </source>
</evidence>
<protein>
    <recommendedName>
        <fullName evidence="3">propionyl-CoA carboxylase</fullName>
        <ecNumber evidence="3">6.4.1.3</ecNumber>
    </recommendedName>
</protein>
<evidence type="ECO:0000256" key="14">
    <source>
        <dbReference type="PROSITE-ProRule" id="PRU00409"/>
    </source>
</evidence>
<reference evidence="18 19" key="1">
    <citation type="submission" date="2023-03" db="EMBL/GenBank/DDBJ databases">
        <authorList>
            <person name="Kaur S."/>
            <person name="Espinosa-Saiz D."/>
            <person name="Velazquez E."/>
            <person name="Menendez E."/>
            <person name="diCenzo G.C."/>
        </authorList>
    </citation>
    <scope>NUCLEOTIDE SEQUENCE [LARGE SCALE GENOMIC DNA]</scope>
    <source>
        <strain evidence="18 19">LMG 24692</strain>
    </source>
</reference>
<comment type="cofactor">
    <cofactor evidence="1">
        <name>biotin</name>
        <dbReference type="ChEBI" id="CHEBI:57586"/>
    </cofactor>
</comment>
<dbReference type="InterPro" id="IPR005479">
    <property type="entry name" value="CPAse_ATP-bd"/>
</dbReference>
<evidence type="ECO:0000256" key="9">
    <source>
        <dbReference type="ARBA" id="ARBA00022963"/>
    </source>
</evidence>
<keyword evidence="9" id="KW-0442">Lipid degradation</keyword>
<evidence type="ECO:0000256" key="6">
    <source>
        <dbReference type="ARBA" id="ARBA00022741"/>
    </source>
</evidence>
<dbReference type="SUPFAM" id="SSF52440">
    <property type="entry name" value="PreATP-grasp domain"/>
    <property type="match status" value="1"/>
</dbReference>
<dbReference type="Pfam" id="PF02786">
    <property type="entry name" value="CPSase_L_D2"/>
    <property type="match status" value="1"/>
</dbReference>
<organism evidence="18 19">
    <name type="scientific">Sinorhizobium garamanticum</name>
    <dbReference type="NCBI Taxonomy" id="680247"/>
    <lineage>
        <taxon>Bacteria</taxon>
        <taxon>Pseudomonadati</taxon>
        <taxon>Pseudomonadota</taxon>
        <taxon>Alphaproteobacteria</taxon>
        <taxon>Hyphomicrobiales</taxon>
        <taxon>Rhizobiaceae</taxon>
        <taxon>Sinorhizobium/Ensifer group</taxon>
        <taxon>Sinorhizobium</taxon>
    </lineage>
</organism>
<dbReference type="PROSITE" id="PS00867">
    <property type="entry name" value="CPSASE_2"/>
    <property type="match status" value="1"/>
</dbReference>
<evidence type="ECO:0000259" key="17">
    <source>
        <dbReference type="PROSITE" id="PS50979"/>
    </source>
</evidence>
<dbReference type="InterPro" id="IPR005482">
    <property type="entry name" value="Biotin_COase_C"/>
</dbReference>
<evidence type="ECO:0000256" key="8">
    <source>
        <dbReference type="ARBA" id="ARBA00022842"/>
    </source>
</evidence>
<evidence type="ECO:0000259" key="15">
    <source>
        <dbReference type="PROSITE" id="PS50968"/>
    </source>
</evidence>
<dbReference type="PROSITE" id="PS50968">
    <property type="entry name" value="BIOTINYL_LIPOYL"/>
    <property type="match status" value="1"/>
</dbReference>
<dbReference type="InterPro" id="IPR011764">
    <property type="entry name" value="Biotin_carboxylation_dom"/>
</dbReference>
<dbReference type="PROSITE" id="PS50979">
    <property type="entry name" value="BC"/>
    <property type="match status" value="1"/>
</dbReference>
<dbReference type="SMART" id="SM00878">
    <property type="entry name" value="Biotin_carb_C"/>
    <property type="match status" value="1"/>
</dbReference>
<dbReference type="EMBL" id="CP120374">
    <property type="protein sequence ID" value="WEX90298.1"/>
    <property type="molecule type" value="Genomic_DNA"/>
</dbReference>
<name>A0ABY8DN22_9HYPH</name>
<evidence type="ECO:0000313" key="19">
    <source>
        <dbReference type="Proteomes" id="UP001229355"/>
    </source>
</evidence>
<keyword evidence="8" id="KW-0460">Magnesium</keyword>
<dbReference type="Proteomes" id="UP001229355">
    <property type="component" value="Chromosome 2"/>
</dbReference>
<dbReference type="InterPro" id="IPR050856">
    <property type="entry name" value="Biotin_carboxylase_complex"/>
</dbReference>
<dbReference type="EC" id="6.4.1.3" evidence="3"/>
<keyword evidence="19" id="KW-1185">Reference proteome</keyword>
<evidence type="ECO:0000256" key="3">
    <source>
        <dbReference type="ARBA" id="ARBA00013050"/>
    </source>
</evidence>
<dbReference type="Pfam" id="PF02785">
    <property type="entry name" value="Biotin_carb_C"/>
    <property type="match status" value="1"/>
</dbReference>
<dbReference type="PROSITE" id="PS00188">
    <property type="entry name" value="BIOTIN"/>
    <property type="match status" value="1"/>
</dbReference>
<keyword evidence="4" id="KW-0436">Ligase</keyword>
<evidence type="ECO:0000259" key="16">
    <source>
        <dbReference type="PROSITE" id="PS50975"/>
    </source>
</evidence>
<dbReference type="PROSITE" id="PS50975">
    <property type="entry name" value="ATP_GRASP"/>
    <property type="match status" value="1"/>
</dbReference>
<comment type="pathway">
    <text evidence="2">Metabolic intermediate metabolism; propanoyl-CoA degradation; succinyl-CoA from propanoyl-CoA: step 1/3.</text>
</comment>
<feature type="domain" description="Biotin carboxylation" evidence="17">
    <location>
        <begin position="1"/>
        <end position="452"/>
    </location>
</feature>
<dbReference type="Pfam" id="PF18140">
    <property type="entry name" value="PCC_BT"/>
    <property type="match status" value="1"/>
</dbReference>
<evidence type="ECO:0000256" key="12">
    <source>
        <dbReference type="ARBA" id="ARBA00023267"/>
    </source>
</evidence>
<dbReference type="InterPro" id="IPR041265">
    <property type="entry name" value="PCC_BT"/>
</dbReference>
<keyword evidence="11" id="KW-0464">Manganese</keyword>
<dbReference type="Pfam" id="PF00364">
    <property type="entry name" value="Biotin_lipoyl"/>
    <property type="match status" value="1"/>
</dbReference>
<dbReference type="RefSeq" id="WP_280662263.1">
    <property type="nucleotide sequence ID" value="NZ_CP120374.1"/>
</dbReference>
<evidence type="ECO:0000256" key="4">
    <source>
        <dbReference type="ARBA" id="ARBA00022598"/>
    </source>
</evidence>
<keyword evidence="12" id="KW-0092">Biotin</keyword>
<dbReference type="InterPro" id="IPR001882">
    <property type="entry name" value="Biotin_BS"/>
</dbReference>
<dbReference type="InterPro" id="IPR000089">
    <property type="entry name" value="Biotin_lipoyl"/>
</dbReference>
<evidence type="ECO:0000256" key="10">
    <source>
        <dbReference type="ARBA" id="ARBA00023098"/>
    </source>
</evidence>
<evidence type="ECO:0000256" key="5">
    <source>
        <dbReference type="ARBA" id="ARBA00022723"/>
    </source>
</evidence>
<comment type="catalytic activity">
    <reaction evidence="13">
        <text>propanoyl-CoA + hydrogencarbonate + ATP = (S)-methylmalonyl-CoA + ADP + phosphate + H(+)</text>
        <dbReference type="Rhea" id="RHEA:23720"/>
        <dbReference type="ChEBI" id="CHEBI:15378"/>
        <dbReference type="ChEBI" id="CHEBI:17544"/>
        <dbReference type="ChEBI" id="CHEBI:30616"/>
        <dbReference type="ChEBI" id="CHEBI:43474"/>
        <dbReference type="ChEBI" id="CHEBI:57327"/>
        <dbReference type="ChEBI" id="CHEBI:57392"/>
        <dbReference type="ChEBI" id="CHEBI:456216"/>
        <dbReference type="EC" id="6.4.1.3"/>
    </reaction>
    <physiologicalReaction direction="left-to-right" evidence="13">
        <dbReference type="Rhea" id="RHEA:23721"/>
    </physiologicalReaction>
</comment>
<dbReference type="InterPro" id="IPR016185">
    <property type="entry name" value="PreATP-grasp_dom_sf"/>
</dbReference>
<dbReference type="Pfam" id="PF00289">
    <property type="entry name" value="Biotin_carb_N"/>
    <property type="match status" value="1"/>
</dbReference>
<dbReference type="CDD" id="cd06850">
    <property type="entry name" value="biotinyl_domain"/>
    <property type="match status" value="1"/>
</dbReference>
<dbReference type="InterPro" id="IPR011054">
    <property type="entry name" value="Rudment_hybrid_motif"/>
</dbReference>
<gene>
    <name evidence="18" type="ORF">PZN02_005671</name>
</gene>
<feature type="domain" description="ATP-grasp" evidence="16">
    <location>
        <begin position="120"/>
        <end position="317"/>
    </location>
</feature>
<evidence type="ECO:0000256" key="2">
    <source>
        <dbReference type="ARBA" id="ARBA00005060"/>
    </source>
</evidence>
<dbReference type="SUPFAM" id="SSF56059">
    <property type="entry name" value="Glutathione synthetase ATP-binding domain-like"/>
    <property type="match status" value="1"/>
</dbReference>
<dbReference type="InterPro" id="IPR005481">
    <property type="entry name" value="BC-like_N"/>
</dbReference>
<dbReference type="PROSITE" id="PS00866">
    <property type="entry name" value="CPSASE_1"/>
    <property type="match status" value="1"/>
</dbReference>
<dbReference type="PANTHER" id="PTHR18866">
    <property type="entry name" value="CARBOXYLASE:PYRUVATE/ACETYL-COA/PROPIONYL-COA CARBOXYLASE"/>
    <property type="match status" value="1"/>
</dbReference>
<evidence type="ECO:0000256" key="13">
    <source>
        <dbReference type="ARBA" id="ARBA00049495"/>
    </source>
</evidence>
<keyword evidence="10" id="KW-0443">Lipid metabolism</keyword>
<dbReference type="NCBIfam" id="NF006367">
    <property type="entry name" value="PRK08591.1"/>
    <property type="match status" value="1"/>
</dbReference>
<proteinExistence type="predicted"/>
<evidence type="ECO:0000256" key="7">
    <source>
        <dbReference type="ARBA" id="ARBA00022840"/>
    </source>
</evidence>
<accession>A0ABY8DN22</accession>
<keyword evidence="7 14" id="KW-0067">ATP-binding</keyword>
<dbReference type="SUPFAM" id="SSF51246">
    <property type="entry name" value="Rudiment single hybrid motif"/>
    <property type="match status" value="1"/>
</dbReference>
<dbReference type="Gene3D" id="3.30.700.30">
    <property type="match status" value="1"/>
</dbReference>
<feature type="domain" description="Lipoyl-binding" evidence="15">
    <location>
        <begin position="591"/>
        <end position="667"/>
    </location>
</feature>
<dbReference type="SUPFAM" id="SSF51230">
    <property type="entry name" value="Single hybrid motif"/>
    <property type="match status" value="1"/>
</dbReference>
<evidence type="ECO:0000256" key="11">
    <source>
        <dbReference type="ARBA" id="ARBA00023211"/>
    </source>
</evidence>
<dbReference type="InterPro" id="IPR011761">
    <property type="entry name" value="ATP-grasp"/>
</dbReference>